<evidence type="ECO:0000256" key="5">
    <source>
        <dbReference type="ARBA" id="ARBA00022989"/>
    </source>
</evidence>
<evidence type="ECO:0000256" key="2">
    <source>
        <dbReference type="ARBA" id="ARBA00022475"/>
    </source>
</evidence>
<sequence>MSDQHPPQTAAEDLPAHPPSVPLAVAERRRPSRWSPSLVWLIPLVAALIGGYLAVQAILSRGPTITITFRSGEGLEAGKTRIKYKDVDIGEVTAVRISPDSKNIEATAQLSKEAERFLARDSRFWIVRPRIAGGSVSGLGTLLSGAYVGMDAGKSSEMSQHFTGLEVPPILTGDLPGRQFVLKATELGSLDIGAPVYFRRVPVGQVVAYQLGQQGRHVDITVFINAPYDRFVTEDSRFWHASGVDLSVSANGLKVHTQSLSAIMLGGVAFETPLTVQEGRPAAASSTFLLANSRDQAMQSPDHEVLPLQLKFQQSVRGLTVGAPVDFRGIVIGEVTRIGMEYDAPRKDFNMLVDIRIYPSRLLSLSRNLDETRLHQLKLDKMVEHGMRAQLRSGSLLTGQLYVALDFFRDARPARLGHGQDMDVLPTIPGDLEELQGVLQRIARKLDKVPFDSIGQQLDGTIKELHATLGSIHQLGDSLDGKVVPQTVQTLQQLQRTLDAANQTLQANSPLQQDVRKAAQEVSDTARSFRALSDYLDRHPEALLRGKQEDKP</sequence>
<dbReference type="OrthoDB" id="9806984at2"/>
<dbReference type="PANTHER" id="PTHR30462">
    <property type="entry name" value="INTERMEMBRANE TRANSPORT PROTEIN PQIB-RELATED"/>
    <property type="match status" value="1"/>
</dbReference>
<feature type="transmembrane region" description="Helical" evidence="7">
    <location>
        <begin position="38"/>
        <end position="59"/>
    </location>
</feature>
<keyword evidence="10" id="KW-1185">Reference proteome</keyword>
<keyword evidence="4 7" id="KW-0812">Transmembrane</keyword>
<dbReference type="AlphaFoldDB" id="A0A318IVE2"/>
<evidence type="ECO:0000256" key="7">
    <source>
        <dbReference type="SAM" id="Phobius"/>
    </source>
</evidence>
<evidence type="ECO:0000256" key="6">
    <source>
        <dbReference type="ARBA" id="ARBA00023136"/>
    </source>
</evidence>
<keyword evidence="2" id="KW-1003">Cell membrane</keyword>
<dbReference type="PANTHER" id="PTHR30462:SF0">
    <property type="entry name" value="INTERMEMBRANE TRANSPORT PROTEIN YEBT"/>
    <property type="match status" value="1"/>
</dbReference>
<comment type="subcellular location">
    <subcellularLocation>
        <location evidence="1">Cell inner membrane</location>
    </subcellularLocation>
</comment>
<evidence type="ECO:0000259" key="8">
    <source>
        <dbReference type="Pfam" id="PF02470"/>
    </source>
</evidence>
<name>A0A318IVE2_9NEIS</name>
<feature type="domain" description="Mce/MlaD" evidence="8">
    <location>
        <begin position="61"/>
        <end position="153"/>
    </location>
</feature>
<keyword evidence="6 7" id="KW-0472">Membrane</keyword>
<dbReference type="InterPro" id="IPR003399">
    <property type="entry name" value="Mce/MlaD"/>
</dbReference>
<dbReference type="EMBL" id="QJKC01000041">
    <property type="protein sequence ID" value="PXX37917.1"/>
    <property type="molecule type" value="Genomic_DNA"/>
</dbReference>
<reference evidence="9 10" key="1">
    <citation type="submission" date="2018-05" db="EMBL/GenBank/DDBJ databases">
        <title>Genomic Encyclopedia of Type Strains, Phase IV (KMG-IV): sequencing the most valuable type-strain genomes for metagenomic binning, comparative biology and taxonomic classification.</title>
        <authorList>
            <person name="Goeker M."/>
        </authorList>
    </citation>
    <scope>NUCLEOTIDE SEQUENCE [LARGE SCALE GENOMIC DNA]</scope>
    <source>
        <strain evidence="9 10">DSM 25134</strain>
    </source>
</reference>
<gene>
    <name evidence="9" type="ORF">DFR38_1412</name>
</gene>
<dbReference type="Pfam" id="PF02470">
    <property type="entry name" value="MlaD"/>
    <property type="match status" value="3"/>
</dbReference>
<accession>A0A318IVE2</accession>
<keyword evidence="5 7" id="KW-1133">Transmembrane helix</keyword>
<dbReference type="Proteomes" id="UP000248395">
    <property type="component" value="Unassembled WGS sequence"/>
</dbReference>
<evidence type="ECO:0000313" key="9">
    <source>
        <dbReference type="EMBL" id="PXX37917.1"/>
    </source>
</evidence>
<proteinExistence type="predicted"/>
<comment type="caution">
    <text evidence="9">The sequence shown here is derived from an EMBL/GenBank/DDBJ whole genome shotgun (WGS) entry which is preliminary data.</text>
</comment>
<organism evidence="9 10">
    <name type="scientific">Aquitalea magnusonii</name>
    <dbReference type="NCBI Taxonomy" id="332411"/>
    <lineage>
        <taxon>Bacteria</taxon>
        <taxon>Pseudomonadati</taxon>
        <taxon>Pseudomonadota</taxon>
        <taxon>Betaproteobacteria</taxon>
        <taxon>Neisseriales</taxon>
        <taxon>Chromobacteriaceae</taxon>
        <taxon>Aquitalea</taxon>
    </lineage>
</organism>
<dbReference type="RefSeq" id="WP_110313878.1">
    <property type="nucleotide sequence ID" value="NZ_LNQU01000300.1"/>
</dbReference>
<dbReference type="GO" id="GO:0005886">
    <property type="term" value="C:plasma membrane"/>
    <property type="evidence" value="ECO:0007669"/>
    <property type="project" value="UniProtKB-SubCell"/>
</dbReference>
<feature type="domain" description="Mce/MlaD" evidence="8">
    <location>
        <begin position="177"/>
        <end position="237"/>
    </location>
</feature>
<evidence type="ECO:0000313" key="10">
    <source>
        <dbReference type="Proteomes" id="UP000248395"/>
    </source>
</evidence>
<evidence type="ECO:0000256" key="3">
    <source>
        <dbReference type="ARBA" id="ARBA00022519"/>
    </source>
</evidence>
<dbReference type="InterPro" id="IPR051800">
    <property type="entry name" value="PqiA-PqiB_transport"/>
</dbReference>
<protein>
    <submittedName>
        <fullName evidence="9">Paraquat-inducible protein B</fullName>
    </submittedName>
</protein>
<feature type="domain" description="Mce/MlaD" evidence="8">
    <location>
        <begin position="310"/>
        <end position="407"/>
    </location>
</feature>
<keyword evidence="3" id="KW-0997">Cell inner membrane</keyword>
<evidence type="ECO:0000256" key="4">
    <source>
        <dbReference type="ARBA" id="ARBA00022692"/>
    </source>
</evidence>
<evidence type="ECO:0000256" key="1">
    <source>
        <dbReference type="ARBA" id="ARBA00004533"/>
    </source>
</evidence>